<name>A0A934ND92_9BACT</name>
<dbReference type="GO" id="GO:0016020">
    <property type="term" value="C:membrane"/>
    <property type="evidence" value="ECO:0007669"/>
    <property type="project" value="UniProtKB-SubCell"/>
</dbReference>
<feature type="transmembrane region" description="Helical" evidence="6">
    <location>
        <begin position="277"/>
        <end position="293"/>
    </location>
</feature>
<evidence type="ECO:0000256" key="5">
    <source>
        <dbReference type="ARBA" id="ARBA00023136"/>
    </source>
</evidence>
<evidence type="ECO:0000313" key="9">
    <source>
        <dbReference type="Proteomes" id="UP000620075"/>
    </source>
</evidence>
<dbReference type="Pfam" id="PF00892">
    <property type="entry name" value="EamA"/>
    <property type="match status" value="2"/>
</dbReference>
<feature type="domain" description="EamA" evidence="7">
    <location>
        <begin position="17"/>
        <end position="146"/>
    </location>
</feature>
<organism evidence="8 9">
    <name type="scientific">Candidatus Dormiibacter inghamiae</name>
    <dbReference type="NCBI Taxonomy" id="3127013"/>
    <lineage>
        <taxon>Bacteria</taxon>
        <taxon>Bacillati</taxon>
        <taxon>Candidatus Dormiibacterota</taxon>
        <taxon>Candidatus Dormibacteria</taxon>
        <taxon>Candidatus Dormibacterales</taxon>
        <taxon>Candidatus Dormibacteraceae</taxon>
        <taxon>Candidatus Dormiibacter</taxon>
    </lineage>
</organism>
<comment type="caution">
    <text evidence="8">The sequence shown here is derived from an EMBL/GenBank/DDBJ whole genome shotgun (WGS) entry which is preliminary data.</text>
</comment>
<comment type="similarity">
    <text evidence="2">Belongs to the EamA transporter family.</text>
</comment>
<dbReference type="Proteomes" id="UP000620075">
    <property type="component" value="Unassembled WGS sequence"/>
</dbReference>
<keyword evidence="3 6" id="KW-0812">Transmembrane</keyword>
<feature type="transmembrane region" description="Helical" evidence="6">
    <location>
        <begin position="100"/>
        <end position="120"/>
    </location>
</feature>
<feature type="transmembrane region" description="Helical" evidence="6">
    <location>
        <begin position="155"/>
        <end position="176"/>
    </location>
</feature>
<comment type="subcellular location">
    <subcellularLocation>
        <location evidence="1">Membrane</location>
        <topology evidence="1">Multi-pass membrane protein</topology>
    </subcellularLocation>
</comment>
<sequence>MKVSAKGSPLGNWQVQLLILGAIWGHSFLFIKLADAAFSPAQVTLARLAIGTAVLVPFLLFQREQVPRSPRAWLLLGVAGILFNVVPYTLFAFAETHISSVLAGIWNATTPLLTLVLALALLPSERATRSSVAGLVLGLVGVLLILHPWQGLGGAQLIGNFACLLAAAFYAVAFVYTRRFLSDLPASAASLAAIQLLTGTLFLAVLTPFLGPLPHQFPLPAVLALVGLGALGTGLAYMLNMGIVRAAGPTAASTVTYVVPVFATVAGLLFLGERVGWWEPIGGAVVLLGLALTQGRLRWPGRQAVPAGERRAA</sequence>
<evidence type="ECO:0000259" key="7">
    <source>
        <dbReference type="Pfam" id="PF00892"/>
    </source>
</evidence>
<dbReference type="PANTHER" id="PTHR32322:SF9">
    <property type="entry name" value="AMINO-ACID METABOLITE EFFLUX PUMP-RELATED"/>
    <property type="match status" value="1"/>
</dbReference>
<protein>
    <submittedName>
        <fullName evidence="8">DMT family transporter</fullName>
    </submittedName>
</protein>
<feature type="domain" description="EamA" evidence="7">
    <location>
        <begin position="158"/>
        <end position="293"/>
    </location>
</feature>
<feature type="transmembrane region" description="Helical" evidence="6">
    <location>
        <begin position="132"/>
        <end position="149"/>
    </location>
</feature>
<accession>A0A934ND92</accession>
<proteinExistence type="inferred from homology"/>
<dbReference type="RefSeq" id="WP_338177497.1">
    <property type="nucleotide sequence ID" value="NZ_JAEKNQ010000022.1"/>
</dbReference>
<dbReference type="InterPro" id="IPR000620">
    <property type="entry name" value="EamA_dom"/>
</dbReference>
<gene>
    <name evidence="8" type="ORF">JF888_05855</name>
</gene>
<dbReference type="PANTHER" id="PTHR32322">
    <property type="entry name" value="INNER MEMBRANE TRANSPORTER"/>
    <property type="match status" value="1"/>
</dbReference>
<evidence type="ECO:0000256" key="4">
    <source>
        <dbReference type="ARBA" id="ARBA00022989"/>
    </source>
</evidence>
<dbReference type="SUPFAM" id="SSF103481">
    <property type="entry name" value="Multidrug resistance efflux transporter EmrE"/>
    <property type="match status" value="2"/>
</dbReference>
<dbReference type="InterPro" id="IPR050638">
    <property type="entry name" value="AA-Vitamin_Transporters"/>
</dbReference>
<evidence type="ECO:0000256" key="6">
    <source>
        <dbReference type="SAM" id="Phobius"/>
    </source>
</evidence>
<reference evidence="8 9" key="1">
    <citation type="submission" date="2020-10" db="EMBL/GenBank/DDBJ databases">
        <title>Ca. Dormibacterota MAGs.</title>
        <authorList>
            <person name="Montgomery K."/>
        </authorList>
    </citation>
    <scope>NUCLEOTIDE SEQUENCE [LARGE SCALE GENOMIC DNA]</scope>
    <source>
        <strain evidence="8">SC8811_S16_3</strain>
    </source>
</reference>
<keyword evidence="4 6" id="KW-1133">Transmembrane helix</keyword>
<dbReference type="InterPro" id="IPR037185">
    <property type="entry name" value="EmrE-like"/>
</dbReference>
<feature type="transmembrane region" description="Helical" evidence="6">
    <location>
        <begin position="12"/>
        <end position="31"/>
    </location>
</feature>
<feature type="transmembrane region" description="Helical" evidence="6">
    <location>
        <begin position="73"/>
        <end position="94"/>
    </location>
</feature>
<dbReference type="AlphaFoldDB" id="A0A934ND92"/>
<feature type="transmembrane region" description="Helical" evidence="6">
    <location>
        <begin position="251"/>
        <end position="271"/>
    </location>
</feature>
<evidence type="ECO:0000313" key="8">
    <source>
        <dbReference type="EMBL" id="MBJ7602704.1"/>
    </source>
</evidence>
<keyword evidence="5 6" id="KW-0472">Membrane</keyword>
<evidence type="ECO:0000256" key="3">
    <source>
        <dbReference type="ARBA" id="ARBA00022692"/>
    </source>
</evidence>
<evidence type="ECO:0000256" key="1">
    <source>
        <dbReference type="ARBA" id="ARBA00004141"/>
    </source>
</evidence>
<feature type="transmembrane region" description="Helical" evidence="6">
    <location>
        <begin position="188"/>
        <end position="211"/>
    </location>
</feature>
<evidence type="ECO:0000256" key="2">
    <source>
        <dbReference type="ARBA" id="ARBA00007362"/>
    </source>
</evidence>
<dbReference type="EMBL" id="JAEKNQ010000022">
    <property type="protein sequence ID" value="MBJ7602704.1"/>
    <property type="molecule type" value="Genomic_DNA"/>
</dbReference>
<feature type="transmembrane region" description="Helical" evidence="6">
    <location>
        <begin position="43"/>
        <end position="61"/>
    </location>
</feature>
<feature type="transmembrane region" description="Helical" evidence="6">
    <location>
        <begin position="217"/>
        <end position="239"/>
    </location>
</feature>